<evidence type="ECO:0000313" key="2">
    <source>
        <dbReference type="Proteomes" id="UP001501138"/>
    </source>
</evidence>
<reference evidence="1 2" key="1">
    <citation type="journal article" date="2019" name="Int. J. Syst. Evol. Microbiol.">
        <title>The Global Catalogue of Microorganisms (GCM) 10K type strain sequencing project: providing services to taxonomists for standard genome sequencing and annotation.</title>
        <authorList>
            <consortium name="The Broad Institute Genomics Platform"/>
            <consortium name="The Broad Institute Genome Sequencing Center for Infectious Disease"/>
            <person name="Wu L."/>
            <person name="Ma J."/>
        </authorList>
    </citation>
    <scope>NUCLEOTIDE SEQUENCE [LARGE SCALE GENOMIC DNA]</scope>
    <source>
        <strain evidence="1 2">JCM 15589</strain>
    </source>
</reference>
<protein>
    <submittedName>
        <fullName evidence="1">Uncharacterized protein</fullName>
    </submittedName>
</protein>
<dbReference type="EMBL" id="BAAAPM010000002">
    <property type="protein sequence ID" value="GAA1710980.1"/>
    <property type="molecule type" value="Genomic_DNA"/>
</dbReference>
<sequence>MRFLDTILDAARMQRQDATTRYRDGRAAGDGIETADVAFYGPMVFGRPLTWTGEEA</sequence>
<keyword evidence="2" id="KW-1185">Reference proteome</keyword>
<evidence type="ECO:0000313" key="1">
    <source>
        <dbReference type="EMBL" id="GAA1710980.1"/>
    </source>
</evidence>
<accession>A0ABN2ISU7</accession>
<name>A0ABN2ISU7_9MICO</name>
<comment type="caution">
    <text evidence="1">The sequence shown here is derived from an EMBL/GenBank/DDBJ whole genome shotgun (WGS) entry which is preliminary data.</text>
</comment>
<organism evidence="1 2">
    <name type="scientific">Isoptericola hypogeus</name>
    <dbReference type="NCBI Taxonomy" id="300179"/>
    <lineage>
        <taxon>Bacteria</taxon>
        <taxon>Bacillati</taxon>
        <taxon>Actinomycetota</taxon>
        <taxon>Actinomycetes</taxon>
        <taxon>Micrococcales</taxon>
        <taxon>Promicromonosporaceae</taxon>
        <taxon>Isoptericola</taxon>
    </lineage>
</organism>
<dbReference type="RefSeq" id="WP_344245148.1">
    <property type="nucleotide sequence ID" value="NZ_BAAAPM010000002.1"/>
</dbReference>
<gene>
    <name evidence="1" type="ORF">GCM10009809_04190</name>
</gene>
<proteinExistence type="predicted"/>
<dbReference type="Proteomes" id="UP001501138">
    <property type="component" value="Unassembled WGS sequence"/>
</dbReference>